<organism evidence="1 2">
    <name type="scientific">Schizopora paradoxa</name>
    <dbReference type="NCBI Taxonomy" id="27342"/>
    <lineage>
        <taxon>Eukaryota</taxon>
        <taxon>Fungi</taxon>
        <taxon>Dikarya</taxon>
        <taxon>Basidiomycota</taxon>
        <taxon>Agaricomycotina</taxon>
        <taxon>Agaricomycetes</taxon>
        <taxon>Hymenochaetales</taxon>
        <taxon>Schizoporaceae</taxon>
        <taxon>Schizopora</taxon>
    </lineage>
</organism>
<reference evidence="1 2" key="1">
    <citation type="submission" date="2015-04" db="EMBL/GenBank/DDBJ databases">
        <title>Complete genome sequence of Schizopora paradoxa KUC8140, a cosmopolitan wood degrader in East Asia.</title>
        <authorList>
            <consortium name="DOE Joint Genome Institute"/>
            <person name="Min B."/>
            <person name="Park H."/>
            <person name="Jang Y."/>
            <person name="Kim J.-J."/>
            <person name="Kim K.H."/>
            <person name="Pangilinan J."/>
            <person name="Lipzen A."/>
            <person name="Riley R."/>
            <person name="Grigoriev I.V."/>
            <person name="Spatafora J.W."/>
            <person name="Choi I.-G."/>
        </authorList>
    </citation>
    <scope>NUCLEOTIDE SEQUENCE [LARGE SCALE GENOMIC DNA]</scope>
    <source>
        <strain evidence="1 2">KUC8140</strain>
    </source>
</reference>
<name>A0A0H2QXF6_9AGAM</name>
<evidence type="ECO:0000313" key="2">
    <source>
        <dbReference type="Proteomes" id="UP000053477"/>
    </source>
</evidence>
<keyword evidence="2" id="KW-1185">Reference proteome</keyword>
<proteinExistence type="predicted"/>
<gene>
    <name evidence="1" type="ORF">SCHPADRAFT_763685</name>
</gene>
<dbReference type="EMBL" id="KQ086763">
    <property type="protein sequence ID" value="KLO04034.1"/>
    <property type="molecule type" value="Genomic_DNA"/>
</dbReference>
<evidence type="ECO:0000313" key="1">
    <source>
        <dbReference type="EMBL" id="KLO04034.1"/>
    </source>
</evidence>
<protein>
    <submittedName>
        <fullName evidence="1">Uncharacterized protein</fullName>
    </submittedName>
</protein>
<dbReference type="Proteomes" id="UP000053477">
    <property type="component" value="Unassembled WGS sequence"/>
</dbReference>
<accession>A0A0H2QXF6</accession>
<dbReference type="AlphaFoldDB" id="A0A0H2QXF6"/>
<dbReference type="InParanoid" id="A0A0H2QXF6"/>
<sequence>MLLSSLTFVPSPPCIIDIVDAIYRRPASGVVELFAFYQLPAFLPTHPYPVVLLQSAGNFAAKSCRPYMGPACASEAGHGCPSKMSRWRDRSTSGEQSLRDRHAAFIVGFTFDPVPSLRHRRAMQHPPPLVNSAIFPAFPRLMMPLLPRRDVSKSDELGLAWSSPLVRVLCRVLASMPLFAAKREQRIRRRVCLCCITEIDDTRCRDVSTSGERALEARIGCR</sequence>